<sequence>MFKSSMKATHSSQPYHPIAKITLPVDEFGAALFYLEEKWLLQTAFVTVKVTLPYLLELDESCPNGSVIVNPARELTYLTTQQRQILYREYPSLWDFLHSRVQLTCYKARYRITWIGSEEKEEDITTDISLSSTHQSCPTQSSSSSSSSRQGKKQQKPSKKEAKAKAKAKAKSDKDTGKCLVIVDNGLIDNEYEIKFRVLFEPIKKEKKKEKNEKGLLVMSIEDRVHICVPMDDKQNAKVLLSQQLSLYLSAITQSDFDTYSLIAMAVLDFLREKLVHFDKASLNNESTSTAAPSTCPIQSLDQAIVFGCVITLNAHFAPHSYKPNLDPVL</sequence>
<dbReference type="Proteomes" id="UP000023152">
    <property type="component" value="Unassembled WGS sequence"/>
</dbReference>
<organism evidence="2 3">
    <name type="scientific">Reticulomyxa filosa</name>
    <dbReference type="NCBI Taxonomy" id="46433"/>
    <lineage>
        <taxon>Eukaryota</taxon>
        <taxon>Sar</taxon>
        <taxon>Rhizaria</taxon>
        <taxon>Retaria</taxon>
        <taxon>Foraminifera</taxon>
        <taxon>Monothalamids</taxon>
        <taxon>Reticulomyxidae</taxon>
        <taxon>Reticulomyxa</taxon>
    </lineage>
</organism>
<protein>
    <submittedName>
        <fullName evidence="2">Uncharacterized protein</fullName>
    </submittedName>
</protein>
<keyword evidence="3" id="KW-1185">Reference proteome</keyword>
<reference evidence="2 3" key="1">
    <citation type="journal article" date="2013" name="Curr. Biol.">
        <title>The Genome of the Foraminiferan Reticulomyxa filosa.</title>
        <authorList>
            <person name="Glockner G."/>
            <person name="Hulsmann N."/>
            <person name="Schleicher M."/>
            <person name="Noegel A.A."/>
            <person name="Eichinger L."/>
            <person name="Gallinger C."/>
            <person name="Pawlowski J."/>
            <person name="Sierra R."/>
            <person name="Euteneuer U."/>
            <person name="Pillet L."/>
            <person name="Moustafa A."/>
            <person name="Platzer M."/>
            <person name="Groth M."/>
            <person name="Szafranski K."/>
            <person name="Schliwa M."/>
        </authorList>
    </citation>
    <scope>NUCLEOTIDE SEQUENCE [LARGE SCALE GENOMIC DNA]</scope>
</reference>
<feature type="compositionally biased region" description="Low complexity" evidence="1">
    <location>
        <begin position="131"/>
        <end position="149"/>
    </location>
</feature>
<dbReference type="EMBL" id="ASPP01013425">
    <property type="protein sequence ID" value="ETO19665.1"/>
    <property type="molecule type" value="Genomic_DNA"/>
</dbReference>
<dbReference type="AlphaFoldDB" id="X6N056"/>
<evidence type="ECO:0000313" key="2">
    <source>
        <dbReference type="EMBL" id="ETO19665.1"/>
    </source>
</evidence>
<proteinExistence type="predicted"/>
<feature type="compositionally biased region" description="Basic and acidic residues" evidence="1">
    <location>
        <begin position="158"/>
        <end position="170"/>
    </location>
</feature>
<gene>
    <name evidence="2" type="ORF">RFI_17566</name>
</gene>
<evidence type="ECO:0000256" key="1">
    <source>
        <dbReference type="SAM" id="MobiDB-lite"/>
    </source>
</evidence>
<name>X6N056_RETFI</name>
<comment type="caution">
    <text evidence="2">The sequence shown here is derived from an EMBL/GenBank/DDBJ whole genome shotgun (WGS) entry which is preliminary data.</text>
</comment>
<accession>X6N056</accession>
<feature type="region of interest" description="Disordered" evidence="1">
    <location>
        <begin position="130"/>
        <end position="170"/>
    </location>
</feature>
<evidence type="ECO:0000313" key="3">
    <source>
        <dbReference type="Proteomes" id="UP000023152"/>
    </source>
</evidence>